<evidence type="ECO:0000256" key="5">
    <source>
        <dbReference type="ARBA" id="ARBA00022771"/>
    </source>
</evidence>
<comment type="subunit">
    <text evidence="14">Component of an histone acetyltransferase complex. Interacts with H3K4me3 and to a lesser extent with H3K4me2.</text>
</comment>
<dbReference type="SUPFAM" id="SSF57903">
    <property type="entry name" value="FYVE/PHD zinc finger"/>
    <property type="match status" value="1"/>
</dbReference>
<evidence type="ECO:0000256" key="2">
    <source>
        <dbReference type="ARBA" id="ARBA00010210"/>
    </source>
</evidence>
<feature type="site" description="Histone H3K4me3 binding" evidence="11">
    <location>
        <position position="496"/>
    </location>
</feature>
<dbReference type="InterPro" id="IPR013083">
    <property type="entry name" value="Znf_RING/FYVE/PHD"/>
</dbReference>
<evidence type="ECO:0000256" key="4">
    <source>
        <dbReference type="ARBA" id="ARBA00022723"/>
    </source>
</evidence>
<feature type="site" description="Histone H3K4me3 binding" evidence="11">
    <location>
        <position position="520"/>
    </location>
</feature>
<keyword evidence="3" id="KW-0341">Growth regulation</keyword>
<feature type="compositionally biased region" description="Basic residues" evidence="15">
    <location>
        <begin position="153"/>
        <end position="162"/>
    </location>
</feature>
<evidence type="ECO:0000256" key="9">
    <source>
        <dbReference type="ARBA" id="ARBA00023163"/>
    </source>
</evidence>
<dbReference type="CDD" id="cd15505">
    <property type="entry name" value="PHD_ING"/>
    <property type="match status" value="1"/>
</dbReference>
<dbReference type="PANTHER" id="PTHR10333:SF103">
    <property type="entry name" value="INHIBITOR OF GROWTH PROTEIN 3"/>
    <property type="match status" value="1"/>
</dbReference>
<feature type="site" description="Histone H3K4me3 binding" evidence="11">
    <location>
        <position position="508"/>
    </location>
</feature>
<evidence type="ECO:0000256" key="3">
    <source>
        <dbReference type="ARBA" id="ARBA00022604"/>
    </source>
</evidence>
<dbReference type="InterPro" id="IPR001965">
    <property type="entry name" value="Znf_PHD"/>
</dbReference>
<feature type="binding site" evidence="12">
    <location>
        <position position="516"/>
    </location>
    <ligand>
        <name>Zn(2+)</name>
        <dbReference type="ChEBI" id="CHEBI:29105"/>
        <label>2</label>
    </ligand>
</feature>
<dbReference type="Gene3D" id="3.30.40.10">
    <property type="entry name" value="Zinc/RING finger domain, C3HC4 (zinc finger)"/>
    <property type="match status" value="1"/>
</dbReference>
<evidence type="ECO:0000259" key="16">
    <source>
        <dbReference type="PROSITE" id="PS50016"/>
    </source>
</evidence>
<dbReference type="GO" id="GO:0005634">
    <property type="term" value="C:nucleus"/>
    <property type="evidence" value="ECO:0007669"/>
    <property type="project" value="UniProtKB-SubCell"/>
</dbReference>
<protein>
    <recommendedName>
        <fullName evidence="14">Inhibitor of growth protein</fullName>
    </recommendedName>
</protein>
<dbReference type="PANTHER" id="PTHR10333">
    <property type="entry name" value="INHIBITOR OF GROWTH PROTEIN"/>
    <property type="match status" value="1"/>
</dbReference>
<dbReference type="GO" id="GO:0006325">
    <property type="term" value="P:chromatin organization"/>
    <property type="evidence" value="ECO:0007669"/>
    <property type="project" value="UniProtKB-KW"/>
</dbReference>
<keyword evidence="10 14" id="KW-0539">Nucleus</keyword>
<feature type="region of interest" description="Disordered" evidence="15">
    <location>
        <begin position="401"/>
        <end position="435"/>
    </location>
</feature>
<dbReference type="SMART" id="SM01408">
    <property type="entry name" value="ING"/>
    <property type="match status" value="1"/>
</dbReference>
<keyword evidence="8" id="KW-0805">Transcription regulation</keyword>
<feature type="site" description="Histone H3K4me3 binding" evidence="11">
    <location>
        <position position="512"/>
    </location>
</feature>
<dbReference type="InterPro" id="IPR019787">
    <property type="entry name" value="Znf_PHD-finger"/>
</dbReference>
<evidence type="ECO:0000256" key="8">
    <source>
        <dbReference type="ARBA" id="ARBA00023015"/>
    </source>
</evidence>
<comment type="domain">
    <text evidence="14">The PHD-type zinc finger mediates the binding to H3K4me3.</text>
</comment>
<feature type="binding site" evidence="12">
    <location>
        <position position="497"/>
    </location>
    <ligand>
        <name>Zn(2+)</name>
        <dbReference type="ChEBI" id="CHEBI:29105"/>
        <label>1</label>
    </ligand>
</feature>
<evidence type="ECO:0000256" key="11">
    <source>
        <dbReference type="PIRSR" id="PIRSR628651-50"/>
    </source>
</evidence>
<evidence type="ECO:0000256" key="14">
    <source>
        <dbReference type="RuleBase" id="RU361213"/>
    </source>
</evidence>
<proteinExistence type="inferred from homology"/>
<dbReference type="EMBL" id="GGYP01005921">
    <property type="protein sequence ID" value="MDE50692.1"/>
    <property type="molecule type" value="Transcribed_RNA"/>
</dbReference>
<evidence type="ECO:0000256" key="13">
    <source>
        <dbReference type="PROSITE-ProRule" id="PRU00146"/>
    </source>
</evidence>
<gene>
    <name evidence="17" type="primary">ing3</name>
    <name evidence="17" type="ORF">g.9514</name>
</gene>
<dbReference type="GO" id="GO:0008270">
    <property type="term" value="F:zinc ion binding"/>
    <property type="evidence" value="ECO:0007669"/>
    <property type="project" value="UniProtKB-KW"/>
</dbReference>
<comment type="function">
    <text evidence="14">Component of an histone acetyltransferase complex.</text>
</comment>
<keyword evidence="4 12" id="KW-0479">Metal-binding</keyword>
<organism evidence="17">
    <name type="scientific">Aceria tosichella</name>
    <name type="common">wheat curl mite</name>
    <dbReference type="NCBI Taxonomy" id="561515"/>
    <lineage>
        <taxon>Eukaryota</taxon>
        <taxon>Metazoa</taxon>
        <taxon>Ecdysozoa</taxon>
        <taxon>Arthropoda</taxon>
        <taxon>Chelicerata</taxon>
        <taxon>Arachnida</taxon>
        <taxon>Acari</taxon>
        <taxon>Acariformes</taxon>
        <taxon>Trombidiformes</taxon>
        <taxon>Prostigmata</taxon>
        <taxon>Eupodina</taxon>
        <taxon>Eriophyoidea</taxon>
        <taxon>Eriophyidae</taxon>
        <taxon>Eriophyinae</taxon>
        <taxon>Aceriini</taxon>
        <taxon>Aceria</taxon>
    </lineage>
</organism>
<evidence type="ECO:0000256" key="7">
    <source>
        <dbReference type="ARBA" id="ARBA00022853"/>
    </source>
</evidence>
<keyword evidence="9" id="KW-0804">Transcription</keyword>
<evidence type="ECO:0000313" key="17">
    <source>
        <dbReference type="EMBL" id="MDE50692.1"/>
    </source>
</evidence>
<feature type="binding site" evidence="12">
    <location>
        <position position="522"/>
    </location>
    <ligand>
        <name>Zn(2+)</name>
        <dbReference type="ChEBI" id="CHEBI:29105"/>
        <label>1</label>
    </ligand>
</feature>
<dbReference type="SMART" id="SM00249">
    <property type="entry name" value="PHD"/>
    <property type="match status" value="1"/>
</dbReference>
<sequence length="582" mass="65340">MANWLLDYIEMTEYIPPEFRDQSFSMRELDLKVSIAMSQLENDIREFFSKIESLNPKEKQEQYEALVKKCDEASMVANTKVKIADRLHDLVEKSMRLLDQGLEKLKEDLIEGDKAYIVEDIERRSQELDDQLHLEEETMMQRQNKIRDSKTSNNHHHHHSKGSHVNNINNTTSDHRLSNHHVNHNNHYSTQISHHNHHHHNNNNSHHNHHHHNRHRNNSTGAQNSSTTSTTTPAPGVKQKKRERKRLNSAMTIFNRNSKTDDDSTNQTNFLSSPTTPDYLANLHSSNSNSLNDMSGGDTSSLTLKGMAGNRISIGANDKSNGTDPLAKARQPILTAIDAAHAVSPNATNSDKSVLFSNNSNGDNYNNSKYIQDKHIFHHQNQSSQLGNHIISPADLMNSGHNLSNINGNNKSLKGDSTHPNRGPSGTSSPFSSLSRHDPIMMAASQAIHATQNMTPGRRTSSLKASYAAVNSGRLHHPNQSNHSMFDQANLTGEVYCKCRGTVHDPMMIACDNVKCKIEWFHYECVGITTPPPGEWYCDDCKGLPRTVQEQAANTSKHQQSRQAANNLLQAADTMHRGETKS</sequence>
<keyword evidence="6 12" id="KW-0862">Zinc</keyword>
<evidence type="ECO:0000256" key="15">
    <source>
        <dbReference type="SAM" id="MobiDB-lite"/>
    </source>
</evidence>
<dbReference type="AlphaFoldDB" id="A0A6G1SL50"/>
<comment type="subcellular location">
    <subcellularLocation>
        <location evidence="1 14">Nucleus</location>
    </subcellularLocation>
</comment>
<accession>A0A6G1SL50</accession>
<evidence type="ECO:0000256" key="6">
    <source>
        <dbReference type="ARBA" id="ARBA00022833"/>
    </source>
</evidence>
<feature type="binding site" evidence="12">
    <location>
        <position position="499"/>
    </location>
    <ligand>
        <name>Zn(2+)</name>
        <dbReference type="ChEBI" id="CHEBI:29105"/>
        <label>1</label>
    </ligand>
</feature>
<comment type="similarity">
    <text evidence="2 14">Belongs to the ING family.</text>
</comment>
<dbReference type="Gene3D" id="6.10.140.1740">
    <property type="match status" value="1"/>
</dbReference>
<dbReference type="PROSITE" id="PS01359">
    <property type="entry name" value="ZF_PHD_1"/>
    <property type="match status" value="1"/>
</dbReference>
<feature type="compositionally biased region" description="Low complexity" evidence="15">
    <location>
        <begin position="423"/>
        <end position="434"/>
    </location>
</feature>
<feature type="domain" description="PHD-type" evidence="16">
    <location>
        <begin position="494"/>
        <end position="544"/>
    </location>
</feature>
<dbReference type="InterPro" id="IPR019786">
    <property type="entry name" value="Zinc_finger_PHD-type_CS"/>
</dbReference>
<feature type="binding site" evidence="12">
    <location>
        <position position="541"/>
    </location>
    <ligand>
        <name>Zn(2+)</name>
        <dbReference type="ChEBI" id="CHEBI:29105"/>
        <label>2</label>
    </ligand>
</feature>
<dbReference type="PROSITE" id="PS50016">
    <property type="entry name" value="ZF_PHD_2"/>
    <property type="match status" value="1"/>
</dbReference>
<feature type="region of interest" description="Disordered" evidence="15">
    <location>
        <begin position="144"/>
        <end position="298"/>
    </location>
</feature>
<feature type="compositionally biased region" description="Basic residues" evidence="15">
    <location>
        <begin position="194"/>
        <end position="217"/>
    </location>
</feature>
<dbReference type="InterPro" id="IPR011011">
    <property type="entry name" value="Znf_FYVE_PHD"/>
</dbReference>
<dbReference type="Pfam" id="PF12998">
    <property type="entry name" value="ING"/>
    <property type="match status" value="1"/>
</dbReference>
<feature type="compositionally biased region" description="Basic residues" evidence="15">
    <location>
        <begin position="238"/>
        <end position="247"/>
    </location>
</feature>
<reference evidence="17" key="1">
    <citation type="submission" date="2018-10" db="EMBL/GenBank/DDBJ databases">
        <title>Transcriptome assembly of Aceria tosichella (Wheat curl mite) Type 2.</title>
        <authorList>
            <person name="Scully E.D."/>
            <person name="Geib S.M."/>
            <person name="Palmer N.A."/>
            <person name="Gupta A.K."/>
            <person name="Sarath G."/>
            <person name="Tatineni S."/>
        </authorList>
    </citation>
    <scope>NUCLEOTIDE SEQUENCE</scope>
    <source>
        <strain evidence="17">LincolnNE</strain>
    </source>
</reference>
<keyword evidence="5 13" id="KW-0863">Zinc-finger</keyword>
<feature type="binding site" evidence="12">
    <location>
        <position position="538"/>
    </location>
    <ligand>
        <name>Zn(2+)</name>
        <dbReference type="ChEBI" id="CHEBI:29105"/>
        <label>2</label>
    </ligand>
</feature>
<dbReference type="InterPro" id="IPR024610">
    <property type="entry name" value="ING_N_histone-binding"/>
</dbReference>
<feature type="compositionally biased region" description="Polar residues" evidence="15">
    <location>
        <begin position="265"/>
        <end position="276"/>
    </location>
</feature>
<evidence type="ECO:0000256" key="10">
    <source>
        <dbReference type="ARBA" id="ARBA00023242"/>
    </source>
</evidence>
<evidence type="ECO:0000256" key="1">
    <source>
        <dbReference type="ARBA" id="ARBA00004123"/>
    </source>
</evidence>
<dbReference type="InterPro" id="IPR028651">
    <property type="entry name" value="ING_fam"/>
</dbReference>
<feature type="binding site" evidence="12">
    <location>
        <position position="525"/>
    </location>
    <ligand>
        <name>Zn(2+)</name>
        <dbReference type="ChEBI" id="CHEBI:29105"/>
        <label>1</label>
    </ligand>
</feature>
<keyword evidence="7 14" id="KW-0156">Chromatin regulator</keyword>
<feature type="compositionally biased region" description="Low complexity" evidence="15">
    <location>
        <begin position="282"/>
        <end position="292"/>
    </location>
</feature>
<feature type="compositionally biased region" description="Polar residues" evidence="15">
    <location>
        <begin position="401"/>
        <end position="412"/>
    </location>
</feature>
<feature type="binding site" evidence="12">
    <location>
        <position position="511"/>
    </location>
    <ligand>
        <name>Zn(2+)</name>
        <dbReference type="ChEBI" id="CHEBI:29105"/>
        <label>2</label>
    </ligand>
</feature>
<evidence type="ECO:0000256" key="12">
    <source>
        <dbReference type="PIRSR" id="PIRSR628651-51"/>
    </source>
</evidence>
<name>A0A6G1SL50_9ACAR</name>